<dbReference type="InterPro" id="IPR001584">
    <property type="entry name" value="Integrase_cat-core"/>
</dbReference>
<evidence type="ECO:0000256" key="9">
    <source>
        <dbReference type="ARBA" id="ARBA00022908"/>
    </source>
</evidence>
<dbReference type="Pfam" id="PF00665">
    <property type="entry name" value="rve"/>
    <property type="match status" value="1"/>
</dbReference>
<name>A0A9Q3ENZ7_9BASI</name>
<evidence type="ECO:0000256" key="10">
    <source>
        <dbReference type="ARBA" id="ARBA00022918"/>
    </source>
</evidence>
<dbReference type="SUPFAM" id="SSF53098">
    <property type="entry name" value="Ribonuclease H-like"/>
    <property type="match status" value="1"/>
</dbReference>
<evidence type="ECO:0000256" key="11">
    <source>
        <dbReference type="ARBA" id="ARBA00022932"/>
    </source>
</evidence>
<reference evidence="16" key="1">
    <citation type="submission" date="2021-03" db="EMBL/GenBank/DDBJ databases">
        <title>Draft genome sequence of rust myrtle Austropuccinia psidii MF-1, a brazilian biotype.</title>
        <authorList>
            <person name="Quecine M.C."/>
            <person name="Pachon D.M.R."/>
            <person name="Bonatelli M.L."/>
            <person name="Correr F.H."/>
            <person name="Franceschini L.M."/>
            <person name="Leite T.F."/>
            <person name="Margarido G.R.A."/>
            <person name="Almeida C.A."/>
            <person name="Ferrarezi J.A."/>
            <person name="Labate C.A."/>
        </authorList>
    </citation>
    <scope>NUCLEOTIDE SEQUENCE</scope>
    <source>
        <strain evidence="16">MF-1</strain>
    </source>
</reference>
<organism evidence="16 17">
    <name type="scientific">Austropuccinia psidii MF-1</name>
    <dbReference type="NCBI Taxonomy" id="1389203"/>
    <lineage>
        <taxon>Eukaryota</taxon>
        <taxon>Fungi</taxon>
        <taxon>Dikarya</taxon>
        <taxon>Basidiomycota</taxon>
        <taxon>Pucciniomycotina</taxon>
        <taxon>Pucciniomycetes</taxon>
        <taxon>Pucciniales</taxon>
        <taxon>Sphaerophragmiaceae</taxon>
        <taxon>Austropuccinia</taxon>
    </lineage>
</organism>
<protein>
    <recommendedName>
        <fullName evidence="15">Integrase catalytic domain-containing protein</fullName>
    </recommendedName>
</protein>
<dbReference type="GO" id="GO:0004519">
    <property type="term" value="F:endonuclease activity"/>
    <property type="evidence" value="ECO:0007669"/>
    <property type="project" value="UniProtKB-KW"/>
</dbReference>
<dbReference type="GO" id="GO:0015074">
    <property type="term" value="P:DNA integration"/>
    <property type="evidence" value="ECO:0007669"/>
    <property type="project" value="UniProtKB-KW"/>
</dbReference>
<evidence type="ECO:0000256" key="12">
    <source>
        <dbReference type="ARBA" id="ARBA00023172"/>
    </source>
</evidence>
<dbReference type="InterPro" id="IPR012337">
    <property type="entry name" value="RNaseH-like_sf"/>
</dbReference>
<dbReference type="Gene3D" id="3.30.420.10">
    <property type="entry name" value="Ribonuclease H-like superfamily/Ribonuclease H"/>
    <property type="match status" value="1"/>
</dbReference>
<sequence length="187" mass="21643">MSTLPFKGHFIKAAEPLDCLHLDVVGPITLPSKLGYRYFLTMVDQHTSFKITKFLKHKSEVFDEFLIQQKLLGNLHARKIKRIVTDGGGEFVNQKFKDLANVCGFTHVVAPPYTPEHDSFAERENWTILDKSRCLLLNSNLPNQYWAEAVNTAKFLTNIIQTLLRNNYSPHYLWLKVPPKIRKIRSF</sequence>
<evidence type="ECO:0000256" key="5">
    <source>
        <dbReference type="ARBA" id="ARBA00022759"/>
    </source>
</evidence>
<keyword evidence="3" id="KW-0540">Nuclease</keyword>
<keyword evidence="5" id="KW-0255">Endonuclease</keyword>
<dbReference type="AlphaFoldDB" id="A0A9Q3ENZ7"/>
<dbReference type="PROSITE" id="PS50994">
    <property type="entry name" value="INTEGRASE"/>
    <property type="match status" value="1"/>
</dbReference>
<evidence type="ECO:0000256" key="13">
    <source>
        <dbReference type="ARBA" id="ARBA00048173"/>
    </source>
</evidence>
<evidence type="ECO:0000313" key="16">
    <source>
        <dbReference type="EMBL" id="MBW0522313.1"/>
    </source>
</evidence>
<dbReference type="GO" id="GO:0003887">
    <property type="term" value="F:DNA-directed DNA polymerase activity"/>
    <property type="evidence" value="ECO:0007669"/>
    <property type="project" value="UniProtKB-KW"/>
</dbReference>
<dbReference type="GO" id="GO:0006310">
    <property type="term" value="P:DNA recombination"/>
    <property type="evidence" value="ECO:0007669"/>
    <property type="project" value="UniProtKB-KW"/>
</dbReference>
<evidence type="ECO:0000256" key="1">
    <source>
        <dbReference type="ARBA" id="ARBA00022578"/>
    </source>
</evidence>
<dbReference type="InterPro" id="IPR036397">
    <property type="entry name" value="RNaseH_sf"/>
</dbReference>
<evidence type="ECO:0000256" key="14">
    <source>
        <dbReference type="ARBA" id="ARBA00049244"/>
    </source>
</evidence>
<evidence type="ECO:0000313" key="17">
    <source>
        <dbReference type="Proteomes" id="UP000765509"/>
    </source>
</evidence>
<keyword evidence="17" id="KW-1185">Reference proteome</keyword>
<keyword evidence="11" id="KW-0239">DNA-directed DNA polymerase</keyword>
<dbReference type="Proteomes" id="UP000765509">
    <property type="component" value="Unassembled WGS sequence"/>
</dbReference>
<keyword evidence="4" id="KW-0479">Metal-binding</keyword>
<evidence type="ECO:0000256" key="8">
    <source>
        <dbReference type="ARBA" id="ARBA00022884"/>
    </source>
</evidence>
<keyword evidence="9" id="KW-0229">DNA integration</keyword>
<dbReference type="GO" id="GO:0005634">
    <property type="term" value="C:nucleus"/>
    <property type="evidence" value="ECO:0007669"/>
    <property type="project" value="UniProtKB-ARBA"/>
</dbReference>
<evidence type="ECO:0000256" key="3">
    <source>
        <dbReference type="ARBA" id="ARBA00022722"/>
    </source>
</evidence>
<dbReference type="OrthoDB" id="7691805at2759"/>
<dbReference type="EMBL" id="AVOT02029462">
    <property type="protein sequence ID" value="MBW0522313.1"/>
    <property type="molecule type" value="Genomic_DNA"/>
</dbReference>
<evidence type="ECO:0000256" key="2">
    <source>
        <dbReference type="ARBA" id="ARBA00022695"/>
    </source>
</evidence>
<keyword evidence="1" id="KW-0815">Transposition</keyword>
<evidence type="ECO:0000256" key="6">
    <source>
        <dbReference type="ARBA" id="ARBA00022801"/>
    </source>
</evidence>
<evidence type="ECO:0000256" key="4">
    <source>
        <dbReference type="ARBA" id="ARBA00022723"/>
    </source>
</evidence>
<keyword evidence="11" id="KW-0808">Transferase</keyword>
<evidence type="ECO:0000256" key="7">
    <source>
        <dbReference type="ARBA" id="ARBA00022842"/>
    </source>
</evidence>
<keyword evidence="12" id="KW-0233">DNA recombination</keyword>
<dbReference type="GO" id="GO:0003964">
    <property type="term" value="F:RNA-directed DNA polymerase activity"/>
    <property type="evidence" value="ECO:0007669"/>
    <property type="project" value="UniProtKB-KW"/>
</dbReference>
<feature type="domain" description="Integrase catalytic" evidence="15">
    <location>
        <begin position="12"/>
        <end position="178"/>
    </location>
</feature>
<keyword evidence="6" id="KW-0378">Hydrolase</keyword>
<keyword evidence="8" id="KW-0694">RNA-binding</keyword>
<dbReference type="GO" id="GO:0032196">
    <property type="term" value="P:transposition"/>
    <property type="evidence" value="ECO:0007669"/>
    <property type="project" value="UniProtKB-KW"/>
</dbReference>
<keyword evidence="2" id="KW-0548">Nucleotidyltransferase</keyword>
<dbReference type="PANTHER" id="PTHR42648">
    <property type="entry name" value="TRANSPOSASE, PUTATIVE-RELATED"/>
    <property type="match status" value="1"/>
</dbReference>
<keyword evidence="10" id="KW-0695">RNA-directed DNA polymerase</keyword>
<dbReference type="GO" id="GO:0016787">
    <property type="term" value="F:hydrolase activity"/>
    <property type="evidence" value="ECO:0007669"/>
    <property type="project" value="UniProtKB-KW"/>
</dbReference>
<dbReference type="PANTHER" id="PTHR42648:SF11">
    <property type="entry name" value="TRANSPOSON TY4-P GAG-POL POLYPROTEIN"/>
    <property type="match status" value="1"/>
</dbReference>
<dbReference type="InterPro" id="IPR039537">
    <property type="entry name" value="Retrotran_Ty1/copia-like"/>
</dbReference>
<comment type="caution">
    <text evidence="16">The sequence shown here is derived from an EMBL/GenBank/DDBJ whole genome shotgun (WGS) entry which is preliminary data.</text>
</comment>
<proteinExistence type="predicted"/>
<evidence type="ECO:0000259" key="15">
    <source>
        <dbReference type="PROSITE" id="PS50994"/>
    </source>
</evidence>
<gene>
    <name evidence="16" type="ORF">O181_062028</name>
</gene>
<dbReference type="GO" id="GO:0046872">
    <property type="term" value="F:metal ion binding"/>
    <property type="evidence" value="ECO:0007669"/>
    <property type="project" value="UniProtKB-KW"/>
</dbReference>
<dbReference type="GO" id="GO:0003723">
    <property type="term" value="F:RNA binding"/>
    <property type="evidence" value="ECO:0007669"/>
    <property type="project" value="UniProtKB-KW"/>
</dbReference>
<accession>A0A9Q3ENZ7</accession>
<comment type="catalytic activity">
    <reaction evidence="13">
        <text>DNA(n) + a 2'-deoxyribonucleoside 5'-triphosphate = DNA(n+1) + diphosphate</text>
        <dbReference type="Rhea" id="RHEA:22508"/>
        <dbReference type="Rhea" id="RHEA-COMP:17339"/>
        <dbReference type="Rhea" id="RHEA-COMP:17340"/>
        <dbReference type="ChEBI" id="CHEBI:33019"/>
        <dbReference type="ChEBI" id="CHEBI:61560"/>
        <dbReference type="ChEBI" id="CHEBI:173112"/>
        <dbReference type="EC" id="2.7.7.49"/>
    </reaction>
</comment>
<comment type="catalytic activity">
    <reaction evidence="14">
        <text>DNA(n) + a 2'-deoxyribonucleoside 5'-triphosphate = DNA(n+1) + diphosphate</text>
        <dbReference type="Rhea" id="RHEA:22508"/>
        <dbReference type="Rhea" id="RHEA-COMP:17339"/>
        <dbReference type="Rhea" id="RHEA-COMP:17340"/>
        <dbReference type="ChEBI" id="CHEBI:33019"/>
        <dbReference type="ChEBI" id="CHEBI:61560"/>
        <dbReference type="ChEBI" id="CHEBI:173112"/>
        <dbReference type="EC" id="2.7.7.7"/>
    </reaction>
</comment>
<keyword evidence="7" id="KW-0460">Magnesium</keyword>